<dbReference type="Gene3D" id="1.10.760.10">
    <property type="entry name" value="Cytochrome c-like domain"/>
    <property type="match status" value="1"/>
</dbReference>
<dbReference type="InterPro" id="IPR008168">
    <property type="entry name" value="Cyt_C_IC"/>
</dbReference>
<evidence type="ECO:0000256" key="4">
    <source>
        <dbReference type="ARBA" id="ARBA00022531"/>
    </source>
</evidence>
<evidence type="ECO:0000313" key="12">
    <source>
        <dbReference type="EMBL" id="PSF38104.1"/>
    </source>
</evidence>
<evidence type="ECO:0000256" key="1">
    <source>
        <dbReference type="ARBA" id="ARBA00004518"/>
    </source>
</evidence>
<dbReference type="SUPFAM" id="SSF46626">
    <property type="entry name" value="Cytochrome c"/>
    <property type="match status" value="1"/>
</dbReference>
<evidence type="ECO:0000256" key="3">
    <source>
        <dbReference type="ARBA" id="ARBA00022448"/>
    </source>
</evidence>
<accession>A0A2T1M0A2</accession>
<proteinExistence type="inferred from homology"/>
<dbReference type="PRINTS" id="PR00605">
    <property type="entry name" value="CYTCHROMECIC"/>
</dbReference>
<dbReference type="Proteomes" id="UP000239001">
    <property type="component" value="Unassembled WGS sequence"/>
</dbReference>
<dbReference type="PANTHER" id="PTHR34688">
    <property type="entry name" value="CYTOCHROME C6, CHLOROPLASTIC"/>
    <property type="match status" value="1"/>
</dbReference>
<dbReference type="GO" id="GO:0009055">
    <property type="term" value="F:electron transfer activity"/>
    <property type="evidence" value="ECO:0007669"/>
    <property type="project" value="InterPro"/>
</dbReference>
<gene>
    <name evidence="12" type="ORF">C7H19_06435</name>
</gene>
<reference evidence="12 13" key="1">
    <citation type="submission" date="2018-03" db="EMBL/GenBank/DDBJ databases">
        <title>The ancient ancestry and fast evolution of plastids.</title>
        <authorList>
            <person name="Moore K.R."/>
            <person name="Magnabosco C."/>
            <person name="Momper L."/>
            <person name="Gold D.A."/>
            <person name="Bosak T."/>
            <person name="Fournier G.P."/>
        </authorList>
    </citation>
    <scope>NUCLEOTIDE SEQUENCE [LARGE SCALE GENOMIC DNA]</scope>
    <source>
        <strain evidence="12 13">CCALA 016</strain>
    </source>
</reference>
<comment type="subcellular location">
    <subcellularLocation>
        <location evidence="1">Cellular thylakoid lumen</location>
    </subcellularLocation>
</comment>
<dbReference type="PANTHER" id="PTHR34688:SF2">
    <property type="entry name" value="CYTOCHROME C6, CHLOROPLASTIC"/>
    <property type="match status" value="1"/>
</dbReference>
<comment type="similarity">
    <text evidence="2">Belongs to the cytochrome c family. PetJ subfamily.</text>
</comment>
<evidence type="ECO:0000256" key="7">
    <source>
        <dbReference type="ARBA" id="ARBA00022982"/>
    </source>
</evidence>
<sequence length="110" mass="12442">MFRLIKIIFIITLVVLVNLNNLAFADELNSAKLFEINCAGCHPKGGNIIRRGKTLKLKDLKKFKMDSLLSVTDIVTNGKGIMSAYKERLTEQEINAVASYVLEQARENWQ</sequence>
<evidence type="ECO:0000256" key="2">
    <source>
        <dbReference type="ARBA" id="ARBA00009650"/>
    </source>
</evidence>
<dbReference type="InterPro" id="IPR036909">
    <property type="entry name" value="Cyt_c-like_dom_sf"/>
</dbReference>
<dbReference type="GO" id="GO:0005506">
    <property type="term" value="F:iron ion binding"/>
    <property type="evidence" value="ECO:0007669"/>
    <property type="project" value="InterPro"/>
</dbReference>
<keyword evidence="7" id="KW-0249">Electron transport</keyword>
<keyword evidence="3" id="KW-0813">Transport</keyword>
<evidence type="ECO:0000256" key="5">
    <source>
        <dbReference type="ARBA" id="ARBA00022617"/>
    </source>
</evidence>
<evidence type="ECO:0000313" key="13">
    <source>
        <dbReference type="Proteomes" id="UP000239001"/>
    </source>
</evidence>
<keyword evidence="5 10" id="KW-0349">Heme</keyword>
<evidence type="ECO:0000256" key="8">
    <source>
        <dbReference type="ARBA" id="ARBA00023004"/>
    </source>
</evidence>
<dbReference type="GO" id="GO:0020037">
    <property type="term" value="F:heme binding"/>
    <property type="evidence" value="ECO:0007669"/>
    <property type="project" value="InterPro"/>
</dbReference>
<dbReference type="EMBL" id="PXOH01000005">
    <property type="protein sequence ID" value="PSF38104.1"/>
    <property type="molecule type" value="Genomic_DNA"/>
</dbReference>
<dbReference type="InterPro" id="IPR023655">
    <property type="entry name" value="Cyt_C6"/>
</dbReference>
<reference evidence="12 13" key="2">
    <citation type="submission" date="2018-03" db="EMBL/GenBank/DDBJ databases">
        <authorList>
            <person name="Keele B.F."/>
        </authorList>
    </citation>
    <scope>NUCLEOTIDE SEQUENCE [LARGE SCALE GENOMIC DNA]</scope>
    <source>
        <strain evidence="12 13">CCALA 016</strain>
    </source>
</reference>
<keyword evidence="8 10" id="KW-0408">Iron</keyword>
<dbReference type="Pfam" id="PF13442">
    <property type="entry name" value="Cytochrome_CBB3"/>
    <property type="match status" value="1"/>
</dbReference>
<protein>
    <submittedName>
        <fullName evidence="12">Cytochrome C6</fullName>
    </submittedName>
</protein>
<comment type="caution">
    <text evidence="12">The sequence shown here is derived from an EMBL/GenBank/DDBJ whole genome shotgun (WGS) entry which is preliminary data.</text>
</comment>
<evidence type="ECO:0000259" key="11">
    <source>
        <dbReference type="PROSITE" id="PS51007"/>
    </source>
</evidence>
<keyword evidence="6 10" id="KW-0479">Metal-binding</keyword>
<dbReference type="GO" id="GO:0031979">
    <property type="term" value="C:plasma membrane-derived thylakoid lumen"/>
    <property type="evidence" value="ECO:0007669"/>
    <property type="project" value="UniProtKB-SubCell"/>
</dbReference>
<organism evidence="12 13">
    <name type="scientific">Aphanothece hegewaldii CCALA 016</name>
    <dbReference type="NCBI Taxonomy" id="2107694"/>
    <lineage>
        <taxon>Bacteria</taxon>
        <taxon>Bacillati</taxon>
        <taxon>Cyanobacteriota</taxon>
        <taxon>Cyanophyceae</taxon>
        <taxon>Oscillatoriophycideae</taxon>
        <taxon>Chroococcales</taxon>
        <taxon>Aphanothecaceae</taxon>
        <taxon>Aphanothece</taxon>
    </lineage>
</organism>
<dbReference type="GO" id="GO:0015979">
    <property type="term" value="P:photosynthesis"/>
    <property type="evidence" value="ECO:0007669"/>
    <property type="project" value="UniProtKB-KW"/>
</dbReference>
<dbReference type="PROSITE" id="PS51007">
    <property type="entry name" value="CYTC"/>
    <property type="match status" value="1"/>
</dbReference>
<keyword evidence="4" id="KW-0602">Photosynthesis</keyword>
<dbReference type="OrthoDB" id="5570429at2"/>
<feature type="domain" description="Cytochrome c" evidence="11">
    <location>
        <begin position="25"/>
        <end position="105"/>
    </location>
</feature>
<dbReference type="InterPro" id="IPR009056">
    <property type="entry name" value="Cyt_c-like_dom"/>
</dbReference>
<dbReference type="AlphaFoldDB" id="A0A2T1M0A2"/>
<dbReference type="RefSeq" id="WP_106456069.1">
    <property type="nucleotide sequence ID" value="NZ_PXOH01000005.1"/>
</dbReference>
<evidence type="ECO:0000256" key="6">
    <source>
        <dbReference type="ARBA" id="ARBA00022723"/>
    </source>
</evidence>
<evidence type="ECO:0000256" key="10">
    <source>
        <dbReference type="PROSITE-ProRule" id="PRU00433"/>
    </source>
</evidence>
<name>A0A2T1M0A2_9CHRO</name>
<evidence type="ECO:0000256" key="9">
    <source>
        <dbReference type="ARBA" id="ARBA00023078"/>
    </source>
</evidence>
<keyword evidence="13" id="KW-1185">Reference proteome</keyword>
<keyword evidence="9" id="KW-0793">Thylakoid</keyword>